<dbReference type="InterPro" id="IPR011257">
    <property type="entry name" value="DNA_glycosylase"/>
</dbReference>
<feature type="domain" description="HhH-GPD" evidence="5">
    <location>
        <begin position="47"/>
        <end position="206"/>
    </location>
</feature>
<dbReference type="SUPFAM" id="SSF48150">
    <property type="entry name" value="DNA-glycosylase"/>
    <property type="match status" value="1"/>
</dbReference>
<dbReference type="EMBL" id="JAUKPO010000011">
    <property type="protein sequence ID" value="MDO1448344.1"/>
    <property type="molecule type" value="Genomic_DNA"/>
</dbReference>
<gene>
    <name evidence="6" type="primary">nth</name>
    <name evidence="6" type="ORF">Q0590_18860</name>
</gene>
<proteinExistence type="predicted"/>
<keyword evidence="6" id="KW-0456">Lyase</keyword>
<comment type="caution">
    <text evidence="6">The sequence shown here is derived from an EMBL/GenBank/DDBJ whole genome shotgun (WGS) entry which is preliminary data.</text>
</comment>
<dbReference type="InterPro" id="IPR003265">
    <property type="entry name" value="HhH-GPD_domain"/>
</dbReference>
<keyword evidence="6" id="KW-0378">Hydrolase</keyword>
<keyword evidence="6" id="KW-0255">Endonuclease</keyword>
<dbReference type="Gene3D" id="1.10.340.30">
    <property type="entry name" value="Hypothetical protein, domain 2"/>
    <property type="match status" value="1"/>
</dbReference>
<dbReference type="SMART" id="SM00478">
    <property type="entry name" value="ENDO3c"/>
    <property type="match status" value="1"/>
</dbReference>
<keyword evidence="7" id="KW-1185">Reference proteome</keyword>
<keyword evidence="6" id="KW-0540">Nuclease</keyword>
<name>A0ABT8RAJ1_9BACT</name>
<dbReference type="InterPro" id="IPR003651">
    <property type="entry name" value="Endonuclease3_FeS-loop_motif"/>
</dbReference>
<keyword evidence="4" id="KW-0411">Iron-sulfur</keyword>
<dbReference type="Pfam" id="PF00730">
    <property type="entry name" value="HhH-GPD"/>
    <property type="match status" value="1"/>
</dbReference>
<dbReference type="RefSeq" id="WP_302039146.1">
    <property type="nucleotide sequence ID" value="NZ_JAUKPO010000011.1"/>
</dbReference>
<sequence>MAGSADQQPLTIKEKTWISHIRLQELYGEQELGNRRDPMRELISTMLSHRTTHADEEKAYRLMHERFGSWEGIRDAPLPELIEAISSSRFPEAKAVNIKKAVARILEERGEANIEFLRNMSTEDAMAWLMSMPGVGLKTATLVLLFNFYKPVLPVDTHVHRVTQRLGIITDKTTAEKAHTILLDLLPKEAKVLLNFHKHFFWHGQKVCIWGTPRCQKCPLTDICDWYKTNRKVAT</sequence>
<dbReference type="SMART" id="SM00525">
    <property type="entry name" value="FES"/>
    <property type="match status" value="1"/>
</dbReference>
<dbReference type="PIRSF" id="PIRSF001435">
    <property type="entry name" value="Nth"/>
    <property type="match status" value="1"/>
</dbReference>
<keyword evidence="2" id="KW-0479">Metal-binding</keyword>
<reference evidence="6" key="1">
    <citation type="submission" date="2023-07" db="EMBL/GenBank/DDBJ databases">
        <title>The genome sequence of Rhodocytophaga aerolata KACC 12507.</title>
        <authorList>
            <person name="Zhang X."/>
        </authorList>
    </citation>
    <scope>NUCLEOTIDE SEQUENCE</scope>
    <source>
        <strain evidence="6">KACC 12507</strain>
    </source>
</reference>
<evidence type="ECO:0000256" key="1">
    <source>
        <dbReference type="ARBA" id="ARBA00001966"/>
    </source>
</evidence>
<evidence type="ECO:0000259" key="5">
    <source>
        <dbReference type="SMART" id="SM00478"/>
    </source>
</evidence>
<organism evidence="6 7">
    <name type="scientific">Rhodocytophaga aerolata</name>
    <dbReference type="NCBI Taxonomy" id="455078"/>
    <lineage>
        <taxon>Bacteria</taxon>
        <taxon>Pseudomonadati</taxon>
        <taxon>Bacteroidota</taxon>
        <taxon>Cytophagia</taxon>
        <taxon>Cytophagales</taxon>
        <taxon>Rhodocytophagaceae</taxon>
        <taxon>Rhodocytophaga</taxon>
    </lineage>
</organism>
<dbReference type="PANTHER" id="PTHR47203">
    <property type="match status" value="1"/>
</dbReference>
<evidence type="ECO:0000256" key="4">
    <source>
        <dbReference type="ARBA" id="ARBA00023014"/>
    </source>
</evidence>
<accession>A0ABT8RAJ1</accession>
<dbReference type="EC" id="4.2.99.18" evidence="6"/>
<evidence type="ECO:0000256" key="2">
    <source>
        <dbReference type="ARBA" id="ARBA00022723"/>
    </source>
</evidence>
<evidence type="ECO:0000313" key="7">
    <source>
        <dbReference type="Proteomes" id="UP001168528"/>
    </source>
</evidence>
<evidence type="ECO:0000256" key="3">
    <source>
        <dbReference type="ARBA" id="ARBA00023004"/>
    </source>
</evidence>
<dbReference type="PANTHER" id="PTHR47203:SF1">
    <property type="entry name" value="HYPOTHETICAL BASE EXCISION DNA REPAIR PROTEIN (EUROFUNG)"/>
    <property type="match status" value="1"/>
</dbReference>
<dbReference type="Gene3D" id="1.10.1670.10">
    <property type="entry name" value="Helix-hairpin-Helix base-excision DNA repair enzymes (C-terminal)"/>
    <property type="match status" value="1"/>
</dbReference>
<comment type="cofactor">
    <cofactor evidence="1">
        <name>[4Fe-4S] cluster</name>
        <dbReference type="ChEBI" id="CHEBI:49883"/>
    </cofactor>
</comment>
<protein>
    <submittedName>
        <fullName evidence="6">Endonuclease III</fullName>
        <ecNumber evidence="6">4.2.99.18</ecNumber>
    </submittedName>
</protein>
<dbReference type="CDD" id="cd00056">
    <property type="entry name" value="ENDO3c"/>
    <property type="match status" value="1"/>
</dbReference>
<dbReference type="InterPro" id="IPR023170">
    <property type="entry name" value="HhH_base_excis_C"/>
</dbReference>
<evidence type="ECO:0000313" key="6">
    <source>
        <dbReference type="EMBL" id="MDO1448344.1"/>
    </source>
</evidence>
<keyword evidence="3" id="KW-0408">Iron</keyword>
<dbReference type="Proteomes" id="UP001168528">
    <property type="component" value="Unassembled WGS sequence"/>
</dbReference>
<dbReference type="GO" id="GO:0140078">
    <property type="term" value="F:class I DNA-(apurinic or apyrimidinic site) endonuclease activity"/>
    <property type="evidence" value="ECO:0007669"/>
    <property type="project" value="UniProtKB-EC"/>
</dbReference>